<sequence length="788" mass="88635">MVMDGRWKEDYGVLSLNALKFNGSTTVLSDQKFLNAMSLNETFLDRNSTDHSPELPDASLTSSSSNNEHDPHEDFDYSDVVFKYINQMLMEEDIEEKTCMLQESAALQAAEKSFYDALMINEPPFCNVHSTVPLYDDDGKNEISIGGYNYFGGNSFISGTGLSCDVSDYNSPLVPTVTFNLDSQSISQSSYCSSSSNSCVIDGYVDSPVSIQSFSDLLGSSRSAMHFQNNSDKALTHLGTNHVFGENQREDVNTVVVKAEKEHESNSIREESRGKKNSYSKDLVEDGRISKQSAVYTEPTVRSKMFDDVLLCSGGNNHPQGNFVHNGVTRVQPKGNKGKGRGKKGVKKDVVDMRTLLSLCAQAVAANDQRNAIDLLKQIREHASPTGDGMQRLAHYFSAGLEARMAGSGTEIYKALLSRPISAVDVLKAYHLYLSCCPFLKIYNFFSNKTILHTAENKAKLHIVDFGILYGFQWPCFIHRLSTRPGGPPELRITGIDFPCPGFRPSQRVEETGSRLANYAETFNVPFKFKAIAQKWETITMEDLELDSDEILVVNCAYRFRNLLDETVMVDSPRNKVLNLIKKMKPDIFIQGVINGSYNAPFFITRFREALFFFSSLFDMIEANASRETQERMLIEKIFWGREAMNVIACEGGERIERPETYKQWQVRNMRAGFRQLPLNQEILKLAKERGKSCYHPDFGIDEDAGFLNLYLFSSMEGRSSDASLAGLSDYNVHLNLSGRHHFRNRPSKKEAGCCAYWNIDKRSKHPGSGVGYVYQLPLVQEVVKKRK</sequence>
<feature type="region of interest" description="Disordered" evidence="4">
    <location>
        <begin position="259"/>
        <end position="281"/>
    </location>
</feature>
<feature type="compositionally biased region" description="Basic and acidic residues" evidence="4">
    <location>
        <begin position="259"/>
        <end position="274"/>
    </location>
</feature>
<evidence type="ECO:0000313" key="5">
    <source>
        <dbReference type="EMBL" id="KVI09834.1"/>
    </source>
</evidence>
<feature type="region of interest" description="Leucine repeat II (LRII)" evidence="3">
    <location>
        <begin position="511"/>
        <end position="543"/>
    </location>
</feature>
<evidence type="ECO:0000313" key="6">
    <source>
        <dbReference type="Proteomes" id="UP000243975"/>
    </source>
</evidence>
<dbReference type="STRING" id="59895.A0A103YIQ8"/>
<reference evidence="5 6" key="1">
    <citation type="journal article" date="2016" name="Sci. Rep.">
        <title>The genome sequence of the outbreeding globe artichoke constructed de novo incorporating a phase-aware low-pass sequencing strategy of F1 progeny.</title>
        <authorList>
            <person name="Scaglione D."/>
            <person name="Reyes-Chin-Wo S."/>
            <person name="Acquadro A."/>
            <person name="Froenicke L."/>
            <person name="Portis E."/>
            <person name="Beitel C."/>
            <person name="Tirone M."/>
            <person name="Mauro R."/>
            <person name="Lo Monaco A."/>
            <person name="Mauromicale G."/>
            <person name="Faccioli P."/>
            <person name="Cattivelli L."/>
            <person name="Rieseberg L."/>
            <person name="Michelmore R."/>
            <person name="Lanteri S."/>
        </authorList>
    </citation>
    <scope>NUCLEOTIDE SEQUENCE [LARGE SCALE GENOMIC DNA]</scope>
    <source>
        <strain evidence="5">2C</strain>
    </source>
</reference>
<dbReference type="EMBL" id="LEKV01001040">
    <property type="protein sequence ID" value="KVI09834.1"/>
    <property type="molecule type" value="Genomic_DNA"/>
</dbReference>
<feature type="region of interest" description="Disordered" evidence="4">
    <location>
        <begin position="45"/>
        <end position="74"/>
    </location>
</feature>
<comment type="similarity">
    <text evidence="3">Belongs to the GRAS family.</text>
</comment>
<dbReference type="PANTHER" id="PTHR31636">
    <property type="entry name" value="OSJNBA0084A10.13 PROTEIN-RELATED"/>
    <property type="match status" value="1"/>
</dbReference>
<name>A0A103YIQ8_CYNCS</name>
<comment type="caution">
    <text evidence="3">Lacks conserved residue(s) required for the propagation of feature annotation.</text>
</comment>
<feature type="region of interest" description="VHIID" evidence="3">
    <location>
        <begin position="430"/>
        <end position="495"/>
    </location>
</feature>
<keyword evidence="1" id="KW-0805">Transcription regulation</keyword>
<dbReference type="AlphaFoldDB" id="A0A103YIQ8"/>
<proteinExistence type="inferred from homology"/>
<evidence type="ECO:0000256" key="4">
    <source>
        <dbReference type="SAM" id="MobiDB-lite"/>
    </source>
</evidence>
<evidence type="ECO:0000256" key="3">
    <source>
        <dbReference type="PROSITE-ProRule" id="PRU01191"/>
    </source>
</evidence>
<feature type="region of interest" description="Leucine repeat I (LRI)" evidence="3">
    <location>
        <begin position="351"/>
        <end position="411"/>
    </location>
</feature>
<dbReference type="Pfam" id="PF03514">
    <property type="entry name" value="GRAS"/>
    <property type="match status" value="1"/>
</dbReference>
<dbReference type="OMA" id="NCWRCSS"/>
<protein>
    <submittedName>
        <fullName evidence="5">Transcription factor GRAS</fullName>
    </submittedName>
</protein>
<organism evidence="5 6">
    <name type="scientific">Cynara cardunculus var. scolymus</name>
    <name type="common">Globe artichoke</name>
    <name type="synonym">Cynara scolymus</name>
    <dbReference type="NCBI Taxonomy" id="59895"/>
    <lineage>
        <taxon>Eukaryota</taxon>
        <taxon>Viridiplantae</taxon>
        <taxon>Streptophyta</taxon>
        <taxon>Embryophyta</taxon>
        <taxon>Tracheophyta</taxon>
        <taxon>Spermatophyta</taxon>
        <taxon>Magnoliopsida</taxon>
        <taxon>eudicotyledons</taxon>
        <taxon>Gunneridae</taxon>
        <taxon>Pentapetalae</taxon>
        <taxon>asterids</taxon>
        <taxon>campanulids</taxon>
        <taxon>Asterales</taxon>
        <taxon>Asteraceae</taxon>
        <taxon>Carduoideae</taxon>
        <taxon>Cardueae</taxon>
        <taxon>Carduinae</taxon>
        <taxon>Cynara</taxon>
    </lineage>
</organism>
<gene>
    <name evidence="5" type="ORF">Ccrd_011775</name>
</gene>
<keyword evidence="2" id="KW-0804">Transcription</keyword>
<evidence type="ECO:0000256" key="1">
    <source>
        <dbReference type="ARBA" id="ARBA00023015"/>
    </source>
</evidence>
<dbReference type="Gramene" id="KVI09834">
    <property type="protein sequence ID" value="KVI09834"/>
    <property type="gene ID" value="Ccrd_011775"/>
</dbReference>
<dbReference type="InterPro" id="IPR005202">
    <property type="entry name" value="TF_GRAS"/>
</dbReference>
<keyword evidence="6" id="KW-1185">Reference proteome</keyword>
<dbReference type="Proteomes" id="UP000243975">
    <property type="component" value="Unassembled WGS sequence"/>
</dbReference>
<dbReference type="PROSITE" id="PS50985">
    <property type="entry name" value="GRAS"/>
    <property type="match status" value="1"/>
</dbReference>
<comment type="caution">
    <text evidence="5">The sequence shown here is derived from an EMBL/GenBank/DDBJ whole genome shotgun (WGS) entry which is preliminary data.</text>
</comment>
<evidence type="ECO:0000256" key="2">
    <source>
        <dbReference type="ARBA" id="ARBA00023163"/>
    </source>
</evidence>
<accession>A0A103YIQ8</accession>
<feature type="short sequence motif" description="VHIID" evidence="3">
    <location>
        <begin position="461"/>
        <end position="465"/>
    </location>
</feature>
<feature type="region of interest" description="SAW" evidence="3">
    <location>
        <begin position="649"/>
        <end position="728"/>
    </location>
</feature>
<feature type="compositionally biased region" description="Basic and acidic residues" evidence="4">
    <location>
        <begin position="45"/>
        <end position="54"/>
    </location>
</feature>